<evidence type="ECO:0000256" key="16">
    <source>
        <dbReference type="RuleBase" id="RU361169"/>
    </source>
</evidence>
<evidence type="ECO:0000256" key="11">
    <source>
        <dbReference type="ARBA" id="ARBA00023316"/>
    </source>
</evidence>
<keyword evidence="7" id="KW-1015">Disulfide bond</keyword>
<dbReference type="GO" id="GO:0047911">
    <property type="term" value="F:galacturan 1,4-alpha-galacturonidase activity"/>
    <property type="evidence" value="ECO:0007669"/>
    <property type="project" value="UniProtKB-EC"/>
</dbReference>
<keyword evidence="12" id="KW-0624">Polysaccharide degradation</keyword>
<name>A0A5N5X753_9EURO</name>
<evidence type="ECO:0000256" key="6">
    <source>
        <dbReference type="ARBA" id="ARBA00022801"/>
    </source>
</evidence>
<keyword evidence="18" id="KW-0456">Lyase</keyword>
<comment type="similarity">
    <text evidence="2 16">Belongs to the glycosyl hydrolase 28 family.</text>
</comment>
<evidence type="ECO:0000256" key="13">
    <source>
        <dbReference type="ARBA" id="ARBA00037312"/>
    </source>
</evidence>
<sequence>MFLSSIVFTFTAFAVLLVVAASSGSGCAVEPGGHHSTIVLPENQTYWIEEKLHATLHNVKIGWRDTSYWRNNSYYVAFQNHRAGFIISGDHVHIDGHGIGGIDGNGDVWYDGDQGTSSEGHPMPFNITCSAFSNNAPEGKNWVQNADGFNTMDVRNVTLKNFIYRGGDDCIAIKPRTFDVPISNITCEGGNGVAIGRLGQYLEDSTVDNVVVSVAKASLPIIAFMIRYGWDMRWSDKNSYGKVRNLLFSDFELEGVSHGPYIMQDNGDNGTFAGTSKMEISKVTFRNFTGNLKDSIGRLGQISCSMVHPCFDIFFEDMDELAVTNETCRWTKPGTIAGLPGC</sequence>
<dbReference type="Proteomes" id="UP000326565">
    <property type="component" value="Unassembled WGS sequence"/>
</dbReference>
<keyword evidence="10 16" id="KW-0326">Glycosidase</keyword>
<evidence type="ECO:0000256" key="9">
    <source>
        <dbReference type="ARBA" id="ARBA00023277"/>
    </source>
</evidence>
<dbReference type="EC" id="3.2.1.67" evidence="14"/>
<evidence type="ECO:0000256" key="3">
    <source>
        <dbReference type="ARBA" id="ARBA00022525"/>
    </source>
</evidence>
<evidence type="ECO:0000256" key="17">
    <source>
        <dbReference type="SAM" id="SignalP"/>
    </source>
</evidence>
<dbReference type="GO" id="GO:0071555">
    <property type="term" value="P:cell wall organization"/>
    <property type="evidence" value="ECO:0007669"/>
    <property type="project" value="UniProtKB-KW"/>
</dbReference>
<dbReference type="GO" id="GO:0000272">
    <property type="term" value="P:polysaccharide catabolic process"/>
    <property type="evidence" value="ECO:0007669"/>
    <property type="project" value="UniProtKB-KW"/>
</dbReference>
<dbReference type="SUPFAM" id="SSF51126">
    <property type="entry name" value="Pectin lyase-like"/>
    <property type="match status" value="1"/>
</dbReference>
<dbReference type="PANTHER" id="PTHR31736">
    <property type="match status" value="1"/>
</dbReference>
<dbReference type="InterPro" id="IPR012334">
    <property type="entry name" value="Pectin_lyas_fold"/>
</dbReference>
<dbReference type="AlphaFoldDB" id="A0A5N5X753"/>
<evidence type="ECO:0000256" key="4">
    <source>
        <dbReference type="ARBA" id="ARBA00022729"/>
    </source>
</evidence>
<keyword evidence="5" id="KW-0677">Repeat</keyword>
<dbReference type="Pfam" id="PF00295">
    <property type="entry name" value="Glyco_hydro_28"/>
    <property type="match status" value="1"/>
</dbReference>
<keyword evidence="9" id="KW-0119">Carbohydrate metabolism</keyword>
<feature type="chain" id="PRO_5024912368" description="galacturonan 1,4-alpha-galacturonidase" evidence="17">
    <location>
        <begin position="29"/>
        <end position="342"/>
    </location>
</feature>
<evidence type="ECO:0000256" key="5">
    <source>
        <dbReference type="ARBA" id="ARBA00022737"/>
    </source>
</evidence>
<evidence type="ECO:0000256" key="7">
    <source>
        <dbReference type="ARBA" id="ARBA00023157"/>
    </source>
</evidence>
<gene>
    <name evidence="18" type="ORF">BDV29DRAFT_190226</name>
</gene>
<feature type="signal peptide" evidence="17">
    <location>
        <begin position="1"/>
        <end position="28"/>
    </location>
</feature>
<comment type="subcellular location">
    <subcellularLocation>
        <location evidence="1">Secreted</location>
    </subcellularLocation>
</comment>
<evidence type="ECO:0000313" key="19">
    <source>
        <dbReference type="Proteomes" id="UP000326565"/>
    </source>
</evidence>
<keyword evidence="11" id="KW-0961">Cell wall biogenesis/degradation</keyword>
<reference evidence="18 19" key="1">
    <citation type="submission" date="2019-04" db="EMBL/GenBank/DDBJ databases">
        <title>Friends and foes A comparative genomics study of 23 Aspergillus species from section Flavi.</title>
        <authorList>
            <consortium name="DOE Joint Genome Institute"/>
            <person name="Kjaerbolling I."/>
            <person name="Vesth T."/>
            <person name="Frisvad J.C."/>
            <person name="Nybo J.L."/>
            <person name="Theobald S."/>
            <person name="Kildgaard S."/>
            <person name="Isbrandt T."/>
            <person name="Kuo A."/>
            <person name="Sato A."/>
            <person name="Lyhne E.K."/>
            <person name="Kogle M.E."/>
            <person name="Wiebenga A."/>
            <person name="Kun R.S."/>
            <person name="Lubbers R.J."/>
            <person name="Makela M.R."/>
            <person name="Barry K."/>
            <person name="Chovatia M."/>
            <person name="Clum A."/>
            <person name="Daum C."/>
            <person name="Haridas S."/>
            <person name="He G."/>
            <person name="LaButti K."/>
            <person name="Lipzen A."/>
            <person name="Mondo S."/>
            <person name="Riley R."/>
            <person name="Salamov A."/>
            <person name="Simmons B.A."/>
            <person name="Magnuson J.K."/>
            <person name="Henrissat B."/>
            <person name="Mortensen U.H."/>
            <person name="Larsen T.O."/>
            <person name="Devries R.P."/>
            <person name="Grigoriev I.V."/>
            <person name="Machida M."/>
            <person name="Baker S.E."/>
            <person name="Andersen M.R."/>
        </authorList>
    </citation>
    <scope>NUCLEOTIDE SEQUENCE [LARGE SCALE GENOMIC DNA]</scope>
    <source>
        <strain evidence="18 19">CBS 151.66</strain>
    </source>
</reference>
<accession>A0A5N5X753</accession>
<keyword evidence="3" id="KW-0964">Secreted</keyword>
<dbReference type="PANTHER" id="PTHR31736:SF12">
    <property type="entry name" value="EXO-POLYGALACTURONASE, PUTATIVE-RELATED"/>
    <property type="match status" value="1"/>
</dbReference>
<keyword evidence="4 17" id="KW-0732">Signal</keyword>
<proteinExistence type="inferred from homology"/>
<evidence type="ECO:0000256" key="2">
    <source>
        <dbReference type="ARBA" id="ARBA00008834"/>
    </source>
</evidence>
<dbReference type="InterPro" id="IPR011050">
    <property type="entry name" value="Pectin_lyase_fold/virulence"/>
</dbReference>
<evidence type="ECO:0000256" key="8">
    <source>
        <dbReference type="ARBA" id="ARBA00023180"/>
    </source>
</evidence>
<keyword evidence="8" id="KW-0325">Glycoprotein</keyword>
<dbReference type="GO" id="GO:0016829">
    <property type="term" value="F:lyase activity"/>
    <property type="evidence" value="ECO:0007669"/>
    <property type="project" value="UniProtKB-KW"/>
</dbReference>
<evidence type="ECO:0000256" key="15">
    <source>
        <dbReference type="ARBA" id="ARBA00048766"/>
    </source>
</evidence>
<evidence type="ECO:0000256" key="12">
    <source>
        <dbReference type="ARBA" id="ARBA00023326"/>
    </source>
</evidence>
<dbReference type="InterPro" id="IPR000743">
    <property type="entry name" value="Glyco_hydro_28"/>
</dbReference>
<evidence type="ECO:0000256" key="10">
    <source>
        <dbReference type="ARBA" id="ARBA00023295"/>
    </source>
</evidence>
<dbReference type="Gene3D" id="2.160.20.10">
    <property type="entry name" value="Single-stranded right-handed beta-helix, Pectin lyase-like"/>
    <property type="match status" value="2"/>
</dbReference>
<evidence type="ECO:0000256" key="14">
    <source>
        <dbReference type="ARBA" id="ARBA00038933"/>
    </source>
</evidence>
<keyword evidence="6 16" id="KW-0378">Hydrolase</keyword>
<dbReference type="GO" id="GO:0005576">
    <property type="term" value="C:extracellular region"/>
    <property type="evidence" value="ECO:0007669"/>
    <property type="project" value="UniProtKB-SubCell"/>
</dbReference>
<dbReference type="GO" id="GO:0004650">
    <property type="term" value="F:polygalacturonase activity"/>
    <property type="evidence" value="ECO:0007669"/>
    <property type="project" value="InterPro"/>
</dbReference>
<dbReference type="OrthoDB" id="339764at2759"/>
<protein>
    <recommendedName>
        <fullName evidence="14">galacturonan 1,4-alpha-galacturonidase</fullName>
        <ecNumber evidence="14">3.2.1.67</ecNumber>
    </recommendedName>
</protein>
<keyword evidence="19" id="KW-1185">Reference proteome</keyword>
<comment type="catalytic activity">
    <reaction evidence="15">
        <text>[(1-&gt;4)-alpha-D-galacturonosyl](n) + H2O = alpha-D-galacturonate + [(1-&gt;4)-alpha-D-galacturonosyl](n-1)</text>
        <dbReference type="Rhea" id="RHEA:14117"/>
        <dbReference type="Rhea" id="RHEA-COMP:14570"/>
        <dbReference type="Rhea" id="RHEA-COMP:14572"/>
        <dbReference type="ChEBI" id="CHEBI:15377"/>
        <dbReference type="ChEBI" id="CHEBI:58658"/>
        <dbReference type="ChEBI" id="CHEBI:140523"/>
        <dbReference type="EC" id="3.2.1.67"/>
    </reaction>
</comment>
<dbReference type="EMBL" id="ML732195">
    <property type="protein sequence ID" value="KAB8075344.1"/>
    <property type="molecule type" value="Genomic_DNA"/>
</dbReference>
<comment type="function">
    <text evidence="13">Specific in hydrolyzing the terminal glycosidic bond of polygalacturonic acid and oligogalacturonates.</text>
</comment>
<evidence type="ECO:0000256" key="1">
    <source>
        <dbReference type="ARBA" id="ARBA00004613"/>
    </source>
</evidence>
<organism evidence="18 19">
    <name type="scientific">Aspergillus leporis</name>
    <dbReference type="NCBI Taxonomy" id="41062"/>
    <lineage>
        <taxon>Eukaryota</taxon>
        <taxon>Fungi</taxon>
        <taxon>Dikarya</taxon>
        <taxon>Ascomycota</taxon>
        <taxon>Pezizomycotina</taxon>
        <taxon>Eurotiomycetes</taxon>
        <taxon>Eurotiomycetidae</taxon>
        <taxon>Eurotiales</taxon>
        <taxon>Aspergillaceae</taxon>
        <taxon>Aspergillus</taxon>
        <taxon>Aspergillus subgen. Circumdati</taxon>
    </lineage>
</organism>
<evidence type="ECO:0000313" key="18">
    <source>
        <dbReference type="EMBL" id="KAB8075344.1"/>
    </source>
</evidence>